<gene>
    <name evidence="1" type="ORF">RM425_19640</name>
</gene>
<dbReference type="EMBL" id="JAVREI010000020">
    <property type="protein sequence ID" value="MDT0278120.1"/>
    <property type="molecule type" value="Genomic_DNA"/>
</dbReference>
<protein>
    <submittedName>
        <fullName evidence="1">Winged helix DNA-binding domain-containing protein</fullName>
    </submittedName>
</protein>
<keyword evidence="1" id="KW-0238">DNA-binding</keyword>
<dbReference type="InterPro" id="IPR009351">
    <property type="entry name" value="AlkZ-like"/>
</dbReference>
<keyword evidence="2" id="KW-1185">Reference proteome</keyword>
<evidence type="ECO:0000313" key="2">
    <source>
        <dbReference type="Proteomes" id="UP001183222"/>
    </source>
</evidence>
<dbReference type="RefSeq" id="WP_311346919.1">
    <property type="nucleotide sequence ID" value="NZ_JAVREI010000020.1"/>
</dbReference>
<sequence>MDTRHEVGLLRLVAQGLAGPQAAGPAEAVRRLTAAQGQDFPGAVTAIALRTTGRSRDDVLAALDRGELVRSWPMRGTLHLTAAEDLPWLLDLLGERAMAGLAKRRASLELTDADVGRACDAVVAALSGGRRLTRAELLAAIEAGGVPVTGQRGYHLLWFAAQTGHTCLGPTEDGEQLFVLLDEWVRSPRRLDRDEALAEFATRFFTGHGPATVQDLARWSGLLVRDARAGLAAARPGLGSLTVEGTEHFLDPATPELLAGCREEARATFLLPGFDEYVLGYGDRSAVLDPAFATHIVPGGNGMFRSTVVVDGRIVGTWRYEGRGPRRAAVGTAFRPEDAALVAAVPELAAALP</sequence>
<accession>A0ABU2KD60</accession>
<name>A0ABU2KD60_9ACTN</name>
<comment type="caution">
    <text evidence="1">The sequence shown here is derived from an EMBL/GenBank/DDBJ whole genome shotgun (WGS) entry which is preliminary data.</text>
</comment>
<reference evidence="2" key="1">
    <citation type="submission" date="2023-07" db="EMBL/GenBank/DDBJ databases">
        <title>30 novel species of actinomycetes from the DSMZ collection.</title>
        <authorList>
            <person name="Nouioui I."/>
        </authorList>
    </citation>
    <scope>NUCLEOTIDE SEQUENCE [LARGE SCALE GENOMIC DNA]</scope>
    <source>
        <strain evidence="2">DSM 46792</strain>
    </source>
</reference>
<dbReference type="Pfam" id="PF06224">
    <property type="entry name" value="AlkZ-like"/>
    <property type="match status" value="1"/>
</dbReference>
<dbReference type="PANTHER" id="PTHR38479">
    <property type="entry name" value="LMO0824 PROTEIN"/>
    <property type="match status" value="1"/>
</dbReference>
<evidence type="ECO:0000313" key="1">
    <source>
        <dbReference type="EMBL" id="MDT0278120.1"/>
    </source>
</evidence>
<dbReference type="GO" id="GO:0003677">
    <property type="term" value="F:DNA binding"/>
    <property type="evidence" value="ECO:0007669"/>
    <property type="project" value="UniProtKB-KW"/>
</dbReference>
<proteinExistence type="predicted"/>
<dbReference type="PANTHER" id="PTHR38479:SF2">
    <property type="entry name" value="WINGED HELIX DNA-BINDING DOMAIN-CONTAINING PROTEIN"/>
    <property type="match status" value="1"/>
</dbReference>
<organism evidence="1 2">
    <name type="scientific">Blastococcus goldschmidtiae</name>
    <dbReference type="NCBI Taxonomy" id="3075546"/>
    <lineage>
        <taxon>Bacteria</taxon>
        <taxon>Bacillati</taxon>
        <taxon>Actinomycetota</taxon>
        <taxon>Actinomycetes</taxon>
        <taxon>Geodermatophilales</taxon>
        <taxon>Geodermatophilaceae</taxon>
        <taxon>Blastococcus</taxon>
    </lineage>
</organism>
<dbReference type="Proteomes" id="UP001183222">
    <property type="component" value="Unassembled WGS sequence"/>
</dbReference>